<organism evidence="4 5">
    <name type="scientific">Tubulinosema ratisbonensis</name>
    <dbReference type="NCBI Taxonomy" id="291195"/>
    <lineage>
        <taxon>Eukaryota</taxon>
        <taxon>Fungi</taxon>
        <taxon>Fungi incertae sedis</taxon>
        <taxon>Microsporidia</taxon>
        <taxon>Tubulinosematoidea</taxon>
        <taxon>Tubulinosematidae</taxon>
        <taxon>Tubulinosema</taxon>
    </lineage>
</organism>
<dbReference type="InterPro" id="IPR036427">
    <property type="entry name" value="Bromodomain-like_sf"/>
</dbReference>
<dbReference type="SMART" id="SM00297">
    <property type="entry name" value="BROMO"/>
    <property type="match status" value="1"/>
</dbReference>
<accession>A0A437AIX5</accession>
<evidence type="ECO:0000256" key="2">
    <source>
        <dbReference type="PROSITE-ProRule" id="PRU00035"/>
    </source>
</evidence>
<evidence type="ECO:0000256" key="1">
    <source>
        <dbReference type="ARBA" id="ARBA00023117"/>
    </source>
</evidence>
<keyword evidence="5" id="KW-1185">Reference proteome</keyword>
<dbReference type="PANTHER" id="PTHR47343">
    <property type="entry name" value="TRANSCRIPTIONAL ACTIVATOR SPT7"/>
    <property type="match status" value="1"/>
</dbReference>
<dbReference type="Gene3D" id="1.20.920.10">
    <property type="entry name" value="Bromodomain-like"/>
    <property type="match status" value="1"/>
</dbReference>
<dbReference type="Proteomes" id="UP000282876">
    <property type="component" value="Unassembled WGS sequence"/>
</dbReference>
<dbReference type="GO" id="GO:0000124">
    <property type="term" value="C:SAGA complex"/>
    <property type="evidence" value="ECO:0007669"/>
    <property type="project" value="InterPro"/>
</dbReference>
<reference evidence="4 5" key="1">
    <citation type="submission" date="2018-10" db="EMBL/GenBank/DDBJ databases">
        <title>Draft genome sequence of the microsporidian Tubulinosema ratisbonensis.</title>
        <authorList>
            <person name="Polonais V."/>
            <person name="Peyretaillade E."/>
            <person name="Niehus S."/>
            <person name="Wawrzyniak I."/>
            <person name="Franchet A."/>
            <person name="Gaspin C."/>
            <person name="Reichstadt M."/>
            <person name="Belser C."/>
            <person name="Labadie K."/>
            <person name="Delbac F."/>
            <person name="Ferrandon D."/>
        </authorList>
    </citation>
    <scope>NUCLEOTIDE SEQUENCE [LARGE SCALE GENOMIC DNA]</scope>
    <source>
        <strain evidence="4 5">Franzen</strain>
    </source>
</reference>
<dbReference type="OrthoDB" id="21449at2759"/>
<dbReference type="PANTHER" id="PTHR47343:SF1">
    <property type="entry name" value="TRANSCRIPTIONAL ACTIVATOR SPT7"/>
    <property type="match status" value="1"/>
</dbReference>
<dbReference type="SUPFAM" id="SSF47370">
    <property type="entry name" value="Bromodomain"/>
    <property type="match status" value="1"/>
</dbReference>
<dbReference type="Pfam" id="PF00439">
    <property type="entry name" value="Bromodomain"/>
    <property type="match status" value="1"/>
</dbReference>
<dbReference type="PROSITE" id="PS50014">
    <property type="entry name" value="BROMODOMAIN_2"/>
    <property type="match status" value="1"/>
</dbReference>
<evidence type="ECO:0000313" key="5">
    <source>
        <dbReference type="Proteomes" id="UP000282876"/>
    </source>
</evidence>
<comment type="caution">
    <text evidence="4">The sequence shown here is derived from an EMBL/GenBank/DDBJ whole genome shotgun (WGS) entry which is preliminary data.</text>
</comment>
<dbReference type="STRING" id="291195.A0A437AIX5"/>
<evidence type="ECO:0000313" key="4">
    <source>
        <dbReference type="EMBL" id="RVD91121.1"/>
    </source>
</evidence>
<dbReference type="GO" id="GO:0046695">
    <property type="term" value="C:SLIK (SAGA-like) complex"/>
    <property type="evidence" value="ECO:0007669"/>
    <property type="project" value="InterPro"/>
</dbReference>
<keyword evidence="1 2" id="KW-0103">Bromodomain</keyword>
<evidence type="ECO:0000259" key="3">
    <source>
        <dbReference type="PROSITE" id="PS50014"/>
    </source>
</evidence>
<dbReference type="GO" id="GO:0005198">
    <property type="term" value="F:structural molecule activity"/>
    <property type="evidence" value="ECO:0007669"/>
    <property type="project" value="TreeGrafter"/>
</dbReference>
<dbReference type="EMBL" id="RCSS01000638">
    <property type="protein sequence ID" value="RVD91121.1"/>
    <property type="molecule type" value="Genomic_DNA"/>
</dbReference>
<feature type="domain" description="Bromo" evidence="3">
    <location>
        <begin position="33"/>
        <end position="93"/>
    </location>
</feature>
<gene>
    <name evidence="4" type="ORF">TUBRATIS_24390</name>
</gene>
<dbReference type="GO" id="GO:0006357">
    <property type="term" value="P:regulation of transcription by RNA polymerase II"/>
    <property type="evidence" value="ECO:0007669"/>
    <property type="project" value="TreeGrafter"/>
</dbReference>
<dbReference type="VEuPathDB" id="MicrosporidiaDB:TUBRATIS_24390"/>
<dbReference type="PRINTS" id="PR00503">
    <property type="entry name" value="BROMODOMAIN"/>
</dbReference>
<proteinExistence type="predicted"/>
<name>A0A437AIX5_9MICR</name>
<dbReference type="AlphaFoldDB" id="A0A437AIX5"/>
<dbReference type="GO" id="GO:0006325">
    <property type="term" value="P:chromatin organization"/>
    <property type="evidence" value="ECO:0007669"/>
    <property type="project" value="UniProtKB-ARBA"/>
</dbReference>
<protein>
    <submittedName>
        <fullName evidence="4">Transcriptional activator spt7</fullName>
    </submittedName>
</protein>
<sequence>MKSLNFTKRFLPNLQTKYTAHLYFNKILEELKNYTPFSEIFLFKVNKKEAPTYYDIIKEPMDLNTMTKKIPLYTLETFIYDLNLIWDNCCIFNYGVFFYINCANKMRLKSNSLIEYYFNKTLGSFKGVTLCTGENNFIFNSFLNLKNKIIFKNTSHNYVHKYFTKLISKELINKKIKKSKKSCLDLLSDVVIYLIIKDLKNKY</sequence>
<dbReference type="InterPro" id="IPR037782">
    <property type="entry name" value="Spt7"/>
</dbReference>
<dbReference type="InterPro" id="IPR001487">
    <property type="entry name" value="Bromodomain"/>
</dbReference>